<name>A0ABN2MJD0_9PSEU</name>
<organism evidence="2 3">
    <name type="scientific">Pseudonocardia ailaonensis</name>
    <dbReference type="NCBI Taxonomy" id="367279"/>
    <lineage>
        <taxon>Bacteria</taxon>
        <taxon>Bacillati</taxon>
        <taxon>Actinomycetota</taxon>
        <taxon>Actinomycetes</taxon>
        <taxon>Pseudonocardiales</taxon>
        <taxon>Pseudonocardiaceae</taxon>
        <taxon>Pseudonocardia</taxon>
    </lineage>
</organism>
<evidence type="ECO:0000256" key="1">
    <source>
        <dbReference type="SAM" id="MobiDB-lite"/>
    </source>
</evidence>
<feature type="region of interest" description="Disordered" evidence="1">
    <location>
        <begin position="77"/>
        <end position="127"/>
    </location>
</feature>
<feature type="compositionally biased region" description="Basic and acidic residues" evidence="1">
    <location>
        <begin position="81"/>
        <end position="90"/>
    </location>
</feature>
<dbReference type="EMBL" id="BAAAQK010000001">
    <property type="protein sequence ID" value="GAA1829376.1"/>
    <property type="molecule type" value="Genomic_DNA"/>
</dbReference>
<gene>
    <name evidence="2" type="ORF">GCM10009836_04060</name>
</gene>
<comment type="caution">
    <text evidence="2">The sequence shown here is derived from an EMBL/GenBank/DDBJ whole genome shotgun (WGS) entry which is preliminary data.</text>
</comment>
<proteinExistence type="predicted"/>
<reference evidence="2 3" key="1">
    <citation type="journal article" date="2019" name="Int. J. Syst. Evol. Microbiol.">
        <title>The Global Catalogue of Microorganisms (GCM) 10K type strain sequencing project: providing services to taxonomists for standard genome sequencing and annotation.</title>
        <authorList>
            <consortium name="The Broad Institute Genomics Platform"/>
            <consortium name="The Broad Institute Genome Sequencing Center for Infectious Disease"/>
            <person name="Wu L."/>
            <person name="Ma J."/>
        </authorList>
    </citation>
    <scope>NUCLEOTIDE SEQUENCE [LARGE SCALE GENOMIC DNA]</scope>
    <source>
        <strain evidence="2 3">JCM 16009</strain>
    </source>
</reference>
<dbReference type="Proteomes" id="UP001500449">
    <property type="component" value="Unassembled WGS sequence"/>
</dbReference>
<evidence type="ECO:0000313" key="2">
    <source>
        <dbReference type="EMBL" id="GAA1829376.1"/>
    </source>
</evidence>
<protein>
    <submittedName>
        <fullName evidence="2">Uncharacterized protein</fullName>
    </submittedName>
</protein>
<accession>A0ABN2MJD0</accession>
<evidence type="ECO:0000313" key="3">
    <source>
        <dbReference type="Proteomes" id="UP001500449"/>
    </source>
</evidence>
<sequence length="127" mass="13805">MTAATEDRSSSSYGTCEATTISSVATITCTIVRLAVAAKRAPLRCRAAHACVVEARTSGNDDQHEEGLDEWADFDYLGQPRAEEQAEERRQQHHLGNQEQRGHGQELVAAAPGNAGEHDQVVDAWCE</sequence>
<keyword evidence="3" id="KW-1185">Reference proteome</keyword>